<evidence type="ECO:0000313" key="11">
    <source>
        <dbReference type="EMBL" id="CEH18173.1"/>
    </source>
</evidence>
<feature type="region of interest" description="Disordered" evidence="9">
    <location>
        <begin position="524"/>
        <end position="566"/>
    </location>
</feature>
<feature type="region of interest" description="Disordered" evidence="9">
    <location>
        <begin position="306"/>
        <end position="344"/>
    </location>
</feature>
<dbReference type="InterPro" id="IPR007722">
    <property type="entry name" value="DCP2_BoxA"/>
</dbReference>
<dbReference type="Proteomes" id="UP000054845">
    <property type="component" value="Unassembled WGS sequence"/>
</dbReference>
<comment type="similarity">
    <text evidence="3">Belongs to the Nudix hydrolase family. DCP2 subfamily.</text>
</comment>
<dbReference type="PROSITE" id="PS51462">
    <property type="entry name" value="NUDIX"/>
    <property type="match status" value="1"/>
</dbReference>
<dbReference type="InterPro" id="IPR015797">
    <property type="entry name" value="NUDIX_hydrolase-like_dom_sf"/>
</dbReference>
<dbReference type="Gene3D" id="1.10.10.1050">
    <property type="entry name" value="Dcp2, box A domain"/>
    <property type="match status" value="1"/>
</dbReference>
<keyword evidence="4" id="KW-0963">Cytoplasm</keyword>
<feature type="region of interest" description="Disordered" evidence="9">
    <location>
        <begin position="583"/>
        <end position="606"/>
    </location>
</feature>
<protein>
    <submittedName>
        <fullName evidence="11">Dcp2-domain-containing protein</fullName>
    </submittedName>
</protein>
<feature type="region of interest" description="Disordered" evidence="9">
    <location>
        <begin position="922"/>
        <end position="1014"/>
    </location>
</feature>
<feature type="region of interest" description="Disordered" evidence="9">
    <location>
        <begin position="803"/>
        <end position="883"/>
    </location>
</feature>
<keyword evidence="12" id="KW-1185">Reference proteome</keyword>
<dbReference type="InterPro" id="IPR036189">
    <property type="entry name" value="DCP2_BoxA_sf"/>
</dbReference>
<feature type="compositionally biased region" description="Polar residues" evidence="9">
    <location>
        <begin position="531"/>
        <end position="541"/>
    </location>
</feature>
<feature type="compositionally biased region" description="Polar residues" evidence="9">
    <location>
        <begin position="709"/>
        <end position="723"/>
    </location>
</feature>
<dbReference type="SUPFAM" id="SSF55811">
    <property type="entry name" value="Nudix"/>
    <property type="match status" value="1"/>
</dbReference>
<dbReference type="OrthoDB" id="18996at2759"/>
<dbReference type="CDD" id="cd03672">
    <property type="entry name" value="NUDIX_Dcp2p_Nudt20"/>
    <property type="match status" value="1"/>
</dbReference>
<feature type="compositionally biased region" description="Low complexity" evidence="9">
    <location>
        <begin position="311"/>
        <end position="331"/>
    </location>
</feature>
<dbReference type="SUPFAM" id="SSF140586">
    <property type="entry name" value="Dcp2 domain-like"/>
    <property type="match status" value="1"/>
</dbReference>
<evidence type="ECO:0000256" key="5">
    <source>
        <dbReference type="ARBA" id="ARBA00022723"/>
    </source>
</evidence>
<dbReference type="GO" id="GO:0000184">
    <property type="term" value="P:nuclear-transcribed mRNA catabolic process, nonsense-mediated decay"/>
    <property type="evidence" value="ECO:0007669"/>
    <property type="project" value="InterPro"/>
</dbReference>
<feature type="region of interest" description="Disordered" evidence="9">
    <location>
        <begin position="696"/>
        <end position="784"/>
    </location>
</feature>
<evidence type="ECO:0000259" key="10">
    <source>
        <dbReference type="PROSITE" id="PS51462"/>
    </source>
</evidence>
<feature type="region of interest" description="Disordered" evidence="9">
    <location>
        <begin position="449"/>
        <end position="470"/>
    </location>
</feature>
<sequence>MGVIRGPSLAPLAGSSATASTSKSAATSSAASTAQSTTNDAAYAYASLTFQEVLEDLSSRFIVNLPAEELSSIERICFQVEQAHWFYEDFLRPINPSLPSQGLRRFSGSLLQASAQTVPLIQQYTSGGALDAVFDDFMRYKTRVPVCGIVLLNTTWDKCLLVKGWKSSSAWGFPKGKINQSESERDCAVREMLEETGFNCDELLPSNSAEYMELTMREQRIRLYIVPGIEEDTRFETLTRKEISKIAWFKLSDLPTWKKHKEPAAGLGGKFYLISPFVGKLRAWIQDHKHATLGGDVWAKSDPLVESERVGTPTAPRAHRPPAGAPTGPRAQRNGKGNSPATMRDSMEEKAVMRLDPSLLFGDASQSATPASAIPPTGQVISSNGTGPRQDGGLLALLGVAPPQYDVSAGTSKQGSGPGCGVTGKGVDMINAAGDQRGRELLDLLRADSGASGHGTRTQPGAPAQELDEREQGTQALLAALNLGPSASAGQNAAAPALPSTTSPSSETVRRHRAEPSALLALLRGEVPPSRTDTGLGTPQPNALADKASGGNSTATPLPAPRAQNTAHAQSLLNMIAAKSSFSLPGPSGPSDARAEQPVSPYPDSVYPHLEHADPFGQAASSQEEAARAVKREALLARLVQPATSQVQSHSQPAGNHTALPSEMQSPSAPDLDLSSVDPALLAKALGLPWPLPPHLAGANPQEAHQGHIVQTPTKAASTQARNPVSPHVQEASNWLASLQAQAARQAPQNQTDQPSSNLHESMPTHQLHPQMLPPLPPPPHISQLQASLPMMEARAHGADFRSAPLQQPPQHLLSPHHGPAMPNATHVSLQRQPPLSTGGGAQAQGVGEFRFPAPGNLTEGPKSVEAPKALSPSAAPRQHSVSGGASDLLALLNGGSNASASTSHSPSAPLAPATATSHLPLHLSSPYRHPQPPPFAPQWYSVAPPPPPLSSHPQPPPAPWHHPPPPARGMLPPFGLSPGTQPPPVYAINSQPAPPGEPDFGPSFAGQPPRTHG</sequence>
<feature type="region of interest" description="Disordered" evidence="9">
    <location>
        <begin position="641"/>
        <end position="675"/>
    </location>
</feature>
<keyword evidence="8" id="KW-0464">Manganese</keyword>
<evidence type="ECO:0000256" key="2">
    <source>
        <dbReference type="ARBA" id="ARBA00004496"/>
    </source>
</evidence>
<evidence type="ECO:0000256" key="9">
    <source>
        <dbReference type="SAM" id="MobiDB-lite"/>
    </source>
</evidence>
<organism evidence="11 12">
    <name type="scientific">Ceraceosorus bombacis</name>
    <dbReference type="NCBI Taxonomy" id="401625"/>
    <lineage>
        <taxon>Eukaryota</taxon>
        <taxon>Fungi</taxon>
        <taxon>Dikarya</taxon>
        <taxon>Basidiomycota</taxon>
        <taxon>Ustilaginomycotina</taxon>
        <taxon>Exobasidiomycetes</taxon>
        <taxon>Ceraceosorales</taxon>
        <taxon>Ceraceosoraceae</taxon>
        <taxon>Ceraceosorus</taxon>
    </lineage>
</organism>
<evidence type="ECO:0000256" key="7">
    <source>
        <dbReference type="ARBA" id="ARBA00022884"/>
    </source>
</evidence>
<dbReference type="STRING" id="401625.A0A0P1BQY4"/>
<dbReference type="InterPro" id="IPR044099">
    <property type="entry name" value="Dcp2_NUDIX"/>
</dbReference>
<dbReference type="GO" id="GO:0030145">
    <property type="term" value="F:manganese ion binding"/>
    <property type="evidence" value="ECO:0007669"/>
    <property type="project" value="InterPro"/>
</dbReference>
<feature type="compositionally biased region" description="Polar residues" evidence="9">
    <location>
        <begin position="826"/>
        <end position="836"/>
    </location>
</feature>
<feature type="compositionally biased region" description="Low complexity" evidence="9">
    <location>
        <begin position="737"/>
        <end position="751"/>
    </location>
</feature>
<name>A0A0P1BQY4_9BASI</name>
<dbReference type="PANTHER" id="PTHR23114">
    <property type="entry name" value="M7GPPPN-MRNA HYDROLASE"/>
    <property type="match status" value="1"/>
</dbReference>
<dbReference type="Gene3D" id="3.90.79.10">
    <property type="entry name" value="Nucleoside Triphosphate Pyrophosphohydrolase"/>
    <property type="match status" value="1"/>
</dbReference>
<dbReference type="SMART" id="SM01125">
    <property type="entry name" value="DCP2"/>
    <property type="match status" value="1"/>
</dbReference>
<evidence type="ECO:0000256" key="1">
    <source>
        <dbReference type="ARBA" id="ARBA00001936"/>
    </source>
</evidence>
<dbReference type="Pfam" id="PF00293">
    <property type="entry name" value="NUDIX"/>
    <property type="match status" value="1"/>
</dbReference>
<keyword evidence="7" id="KW-0694">RNA-binding</keyword>
<dbReference type="EMBL" id="CCYA01000270">
    <property type="protein sequence ID" value="CEH18173.1"/>
    <property type="molecule type" value="Genomic_DNA"/>
</dbReference>
<comment type="cofactor">
    <cofactor evidence="1">
        <name>Mn(2+)</name>
        <dbReference type="ChEBI" id="CHEBI:29035"/>
    </cofactor>
</comment>
<feature type="compositionally biased region" description="Pro residues" evidence="9">
    <location>
        <begin position="944"/>
        <end position="968"/>
    </location>
</feature>
<dbReference type="GO" id="GO:0000290">
    <property type="term" value="P:deadenylation-dependent decapping of nuclear-transcribed mRNA"/>
    <property type="evidence" value="ECO:0007669"/>
    <property type="project" value="InterPro"/>
</dbReference>
<dbReference type="InterPro" id="IPR020084">
    <property type="entry name" value="NUDIX_hydrolase_CS"/>
</dbReference>
<dbReference type="PANTHER" id="PTHR23114:SF17">
    <property type="entry name" value="M7GPPPN-MRNA HYDROLASE"/>
    <property type="match status" value="1"/>
</dbReference>
<feature type="compositionally biased region" description="Low complexity" evidence="9">
    <location>
        <begin position="805"/>
        <end position="820"/>
    </location>
</feature>
<feature type="compositionally biased region" description="Polar residues" evidence="9">
    <location>
        <begin position="642"/>
        <end position="655"/>
    </location>
</feature>
<dbReference type="AlphaFoldDB" id="A0A0P1BQY4"/>
<dbReference type="InterPro" id="IPR000086">
    <property type="entry name" value="NUDIX_hydrolase_dom"/>
</dbReference>
<feature type="region of interest" description="Disordered" evidence="9">
    <location>
        <begin position="487"/>
        <end position="512"/>
    </location>
</feature>
<comment type="subcellular location">
    <subcellularLocation>
        <location evidence="2">Cytoplasm</location>
    </subcellularLocation>
</comment>
<evidence type="ECO:0000256" key="4">
    <source>
        <dbReference type="ARBA" id="ARBA00022490"/>
    </source>
</evidence>
<feature type="compositionally biased region" description="Low complexity" evidence="9">
    <location>
        <begin position="487"/>
        <end position="507"/>
    </location>
</feature>
<dbReference type="PROSITE" id="PS00893">
    <property type="entry name" value="NUDIX_BOX"/>
    <property type="match status" value="1"/>
</dbReference>
<evidence type="ECO:0000313" key="12">
    <source>
        <dbReference type="Proteomes" id="UP000054845"/>
    </source>
</evidence>
<evidence type="ECO:0000256" key="3">
    <source>
        <dbReference type="ARBA" id="ARBA00005279"/>
    </source>
</evidence>
<dbReference type="GO" id="GO:0003723">
    <property type="term" value="F:RNA binding"/>
    <property type="evidence" value="ECO:0007669"/>
    <property type="project" value="UniProtKB-KW"/>
</dbReference>
<evidence type="ECO:0000256" key="8">
    <source>
        <dbReference type="ARBA" id="ARBA00023211"/>
    </source>
</evidence>
<feature type="region of interest" description="Disordered" evidence="9">
    <location>
        <begin position="364"/>
        <end position="388"/>
    </location>
</feature>
<feature type="compositionally biased region" description="Pro residues" evidence="9">
    <location>
        <begin position="772"/>
        <end position="781"/>
    </location>
</feature>
<reference evidence="11 12" key="1">
    <citation type="submission" date="2014-09" db="EMBL/GenBank/DDBJ databases">
        <authorList>
            <person name="Magalhaes I.L.F."/>
            <person name="Oliveira U."/>
            <person name="Santos F.R."/>
            <person name="Vidigal T.H.D.A."/>
            <person name="Brescovit A.D."/>
            <person name="Santos A.J."/>
        </authorList>
    </citation>
    <scope>NUCLEOTIDE SEQUENCE [LARGE SCALE GENOMIC DNA]</scope>
</reference>
<accession>A0A0P1BQY4</accession>
<keyword evidence="6" id="KW-0378">Hydrolase</keyword>
<dbReference type="GO" id="GO:0000932">
    <property type="term" value="C:P-body"/>
    <property type="evidence" value="ECO:0007669"/>
    <property type="project" value="TreeGrafter"/>
</dbReference>
<evidence type="ECO:0000256" key="6">
    <source>
        <dbReference type="ARBA" id="ARBA00022801"/>
    </source>
</evidence>
<dbReference type="FunFam" id="3.90.79.10:FF:000003">
    <property type="entry name" value="M7GpppN-mRNA hydrolase isoform 2"/>
    <property type="match status" value="1"/>
</dbReference>
<proteinExistence type="inferred from homology"/>
<dbReference type="GO" id="GO:0140933">
    <property type="term" value="F:5'-(N(7)-methylguanosine 5'-triphospho)-[mRNA] hydrolase activity"/>
    <property type="evidence" value="ECO:0007669"/>
    <property type="project" value="InterPro"/>
</dbReference>
<dbReference type="Pfam" id="PF05026">
    <property type="entry name" value="DCP2"/>
    <property type="match status" value="1"/>
</dbReference>
<feature type="domain" description="Nudix hydrolase" evidence="10">
    <location>
        <begin position="142"/>
        <end position="271"/>
    </location>
</feature>
<keyword evidence="5" id="KW-0479">Metal-binding</keyword>